<dbReference type="Pfam" id="PF00588">
    <property type="entry name" value="SpoU_methylase"/>
    <property type="match status" value="1"/>
</dbReference>
<evidence type="ECO:0000256" key="6">
    <source>
        <dbReference type="HAMAP-Rule" id="MF_01885"/>
    </source>
</evidence>
<proteinExistence type="inferred from homology"/>
<dbReference type="SUPFAM" id="SSF75217">
    <property type="entry name" value="alpha/beta knot"/>
    <property type="match status" value="1"/>
</dbReference>
<dbReference type="AlphaFoldDB" id="A0AAW3TLY7"/>
<feature type="binding site" evidence="6 7">
    <location>
        <position position="130"/>
    </location>
    <ligand>
        <name>S-adenosyl-L-methionine</name>
        <dbReference type="ChEBI" id="CHEBI:59789"/>
    </ligand>
</feature>
<sequence>MTSPLRIALYQPDIAGNVGAVMRTAACLGVALDLIEPMGFQWDDKRVARAAMDYIEHVSVTRHADWDAFQRQATGRLVLLTTRGATPLHDFAFRADDLLLFGRESAGVPEEVHARADARVVIPMAPGLRSMNLSVSAAIVAAEALRQTGGWPSA</sequence>
<dbReference type="PIRSF" id="PIRSF029256">
    <property type="entry name" value="SpoU_TrmH_prd"/>
    <property type="match status" value="1"/>
</dbReference>
<dbReference type="GO" id="GO:0003723">
    <property type="term" value="F:RNA binding"/>
    <property type="evidence" value="ECO:0007669"/>
    <property type="project" value="InterPro"/>
</dbReference>
<feature type="binding site" evidence="6 7">
    <location>
        <position position="122"/>
    </location>
    <ligand>
        <name>S-adenosyl-L-methionine</name>
        <dbReference type="ChEBI" id="CHEBI:59789"/>
    </ligand>
</feature>
<comment type="catalytic activity">
    <reaction evidence="6">
        <text>5-carboxymethylaminomethyluridine(34) in tRNA(Leu) + S-adenosyl-L-methionine = 5-carboxymethylaminomethyl-2'-O-methyluridine(34) in tRNA(Leu) + S-adenosyl-L-homocysteine + H(+)</text>
        <dbReference type="Rhea" id="RHEA:43088"/>
        <dbReference type="Rhea" id="RHEA-COMP:10333"/>
        <dbReference type="Rhea" id="RHEA-COMP:10334"/>
        <dbReference type="ChEBI" id="CHEBI:15378"/>
        <dbReference type="ChEBI" id="CHEBI:57856"/>
        <dbReference type="ChEBI" id="CHEBI:59789"/>
        <dbReference type="ChEBI" id="CHEBI:74508"/>
        <dbReference type="ChEBI" id="CHEBI:74511"/>
        <dbReference type="EC" id="2.1.1.207"/>
    </reaction>
</comment>
<keyword evidence="5 6" id="KW-0819">tRNA processing</keyword>
<dbReference type="HAMAP" id="MF_01885">
    <property type="entry name" value="tRNA_methyltr_TrmL"/>
    <property type="match status" value="1"/>
</dbReference>
<dbReference type="InterPro" id="IPR029028">
    <property type="entry name" value="Alpha/beta_knot_MTases"/>
</dbReference>
<dbReference type="GO" id="GO:0002130">
    <property type="term" value="P:wobble position ribose methylation"/>
    <property type="evidence" value="ECO:0007669"/>
    <property type="project" value="TreeGrafter"/>
</dbReference>
<dbReference type="GO" id="GO:0005737">
    <property type="term" value="C:cytoplasm"/>
    <property type="evidence" value="ECO:0007669"/>
    <property type="project" value="UniProtKB-SubCell"/>
</dbReference>
<evidence type="ECO:0000256" key="5">
    <source>
        <dbReference type="ARBA" id="ARBA00022694"/>
    </source>
</evidence>
<dbReference type="Gene3D" id="3.40.1280.10">
    <property type="match status" value="1"/>
</dbReference>
<feature type="binding site" evidence="6 7">
    <location>
        <position position="102"/>
    </location>
    <ligand>
        <name>S-adenosyl-L-methionine</name>
        <dbReference type="ChEBI" id="CHEBI:59789"/>
    </ligand>
</feature>
<keyword evidence="3 6" id="KW-0808">Transferase</keyword>
<evidence type="ECO:0000313" key="9">
    <source>
        <dbReference type="EMBL" id="MBB3874051.1"/>
    </source>
</evidence>
<keyword evidence="4 6" id="KW-0949">S-adenosyl-L-methionine</keyword>
<evidence type="ECO:0000256" key="1">
    <source>
        <dbReference type="ARBA" id="ARBA00022490"/>
    </source>
</evidence>
<keyword evidence="1 6" id="KW-0963">Cytoplasm</keyword>
<accession>A0AAW3TLY7</accession>
<dbReference type="EC" id="2.1.1.207" evidence="6"/>
<comment type="subcellular location">
    <subcellularLocation>
        <location evidence="6">Cytoplasm</location>
    </subcellularLocation>
</comment>
<comment type="subunit">
    <text evidence="6">Homodimer.</text>
</comment>
<dbReference type="GO" id="GO:0008757">
    <property type="term" value="F:S-adenosylmethionine-dependent methyltransferase activity"/>
    <property type="evidence" value="ECO:0007669"/>
    <property type="project" value="UniProtKB-UniRule"/>
</dbReference>
<dbReference type="CDD" id="cd18094">
    <property type="entry name" value="SpoU-like_TrmL"/>
    <property type="match status" value="1"/>
</dbReference>
<comment type="catalytic activity">
    <reaction evidence="6">
        <text>cytidine(34) in tRNA + S-adenosyl-L-methionine = 2'-O-methylcytidine(34) in tRNA + S-adenosyl-L-homocysteine + H(+)</text>
        <dbReference type="Rhea" id="RHEA:43084"/>
        <dbReference type="Rhea" id="RHEA-COMP:10331"/>
        <dbReference type="Rhea" id="RHEA-COMP:10332"/>
        <dbReference type="ChEBI" id="CHEBI:15378"/>
        <dbReference type="ChEBI" id="CHEBI:57856"/>
        <dbReference type="ChEBI" id="CHEBI:59789"/>
        <dbReference type="ChEBI" id="CHEBI:74495"/>
        <dbReference type="ChEBI" id="CHEBI:82748"/>
        <dbReference type="EC" id="2.1.1.207"/>
    </reaction>
</comment>
<dbReference type="PANTHER" id="PTHR42971">
    <property type="entry name" value="TRNA (CYTIDINE(34)-2'-O)-METHYLTRANSFERASE"/>
    <property type="match status" value="1"/>
</dbReference>
<comment type="caution">
    <text evidence="9">The sequence shown here is derived from an EMBL/GenBank/DDBJ whole genome shotgun (WGS) entry which is preliminary data.</text>
</comment>
<feature type="binding site" evidence="6 7">
    <location>
        <position position="80"/>
    </location>
    <ligand>
        <name>S-adenosyl-L-methionine</name>
        <dbReference type="ChEBI" id="CHEBI:59789"/>
    </ligand>
</feature>
<keyword evidence="10" id="KW-1185">Reference proteome</keyword>
<reference evidence="9 10" key="1">
    <citation type="submission" date="2020-08" db="EMBL/GenBank/DDBJ databases">
        <title>Genomic Encyclopedia of Type Strains, Phase IV (KMG-IV): sequencing the most valuable type-strain genomes for metagenomic binning, comparative biology and taxonomic classification.</title>
        <authorList>
            <person name="Goeker M."/>
        </authorList>
    </citation>
    <scope>NUCLEOTIDE SEQUENCE [LARGE SCALE GENOMIC DNA]</scope>
    <source>
        <strain evidence="9 10">DSM 15581</strain>
    </source>
</reference>
<keyword evidence="2 6" id="KW-0489">Methyltransferase</keyword>
<feature type="domain" description="tRNA/rRNA methyltransferase SpoU type" evidence="8">
    <location>
        <begin position="5"/>
        <end position="141"/>
    </location>
</feature>
<dbReference type="InterPro" id="IPR001537">
    <property type="entry name" value="SpoU_MeTrfase"/>
</dbReference>
<evidence type="ECO:0000313" key="10">
    <source>
        <dbReference type="Proteomes" id="UP000528945"/>
    </source>
</evidence>
<dbReference type="PANTHER" id="PTHR42971:SF1">
    <property type="entry name" value="TRNA (CYTIDINE(34)-2'-O)-METHYLTRANSFERASE"/>
    <property type="match status" value="1"/>
</dbReference>
<comment type="function">
    <text evidence="6">Methylates the ribose at the nucleotide 34 wobble position in the two leucyl isoacceptors tRNA(Leu)(CmAA) and tRNA(Leu)(cmnm5UmAA). Catalyzes the methyl transfer from S-adenosyl-L-methionine to the 2'-OH of the wobble nucleotide.</text>
</comment>
<dbReference type="RefSeq" id="WP_147035717.1">
    <property type="nucleotide sequence ID" value="NZ_JACIDB010000001.1"/>
</dbReference>
<dbReference type="GO" id="GO:0008175">
    <property type="term" value="F:tRNA methyltransferase activity"/>
    <property type="evidence" value="ECO:0007669"/>
    <property type="project" value="UniProtKB-UniRule"/>
</dbReference>
<dbReference type="InterPro" id="IPR029026">
    <property type="entry name" value="tRNA_m1G_MTases_N"/>
</dbReference>
<dbReference type="InterPro" id="IPR016914">
    <property type="entry name" value="TrmL"/>
</dbReference>
<organism evidence="9 10">
    <name type="scientific">Sphingomonas aquatilis</name>
    <dbReference type="NCBI Taxonomy" id="93063"/>
    <lineage>
        <taxon>Bacteria</taxon>
        <taxon>Pseudomonadati</taxon>
        <taxon>Pseudomonadota</taxon>
        <taxon>Alphaproteobacteria</taxon>
        <taxon>Sphingomonadales</taxon>
        <taxon>Sphingomonadaceae</taxon>
        <taxon>Sphingomonas</taxon>
    </lineage>
</organism>
<evidence type="ECO:0000256" key="3">
    <source>
        <dbReference type="ARBA" id="ARBA00022679"/>
    </source>
</evidence>
<evidence type="ECO:0000259" key="8">
    <source>
        <dbReference type="Pfam" id="PF00588"/>
    </source>
</evidence>
<dbReference type="Proteomes" id="UP000528945">
    <property type="component" value="Unassembled WGS sequence"/>
</dbReference>
<name>A0AAW3TLY7_9SPHN</name>
<evidence type="ECO:0000256" key="4">
    <source>
        <dbReference type="ARBA" id="ARBA00022691"/>
    </source>
</evidence>
<gene>
    <name evidence="6" type="primary">trmL</name>
    <name evidence="9" type="ORF">GGR47_000267</name>
</gene>
<evidence type="ECO:0000256" key="2">
    <source>
        <dbReference type="ARBA" id="ARBA00022603"/>
    </source>
</evidence>
<dbReference type="EMBL" id="JACIDB010000001">
    <property type="protein sequence ID" value="MBB3874051.1"/>
    <property type="molecule type" value="Genomic_DNA"/>
</dbReference>
<comment type="similarity">
    <text evidence="6">Belongs to the class IV-like SAM-binding methyltransferase superfamily. RNA methyltransferase TrmH family. TrmL subfamily.</text>
</comment>
<protein>
    <recommendedName>
        <fullName evidence="6">tRNA (cytidine(34)-2'-O)-methyltransferase</fullName>
        <ecNumber evidence="6">2.1.1.207</ecNumber>
    </recommendedName>
    <alternativeName>
        <fullName evidence="6">tRNA (cytidine/uridine-2'-O-)-methyltransferase TrmL</fullName>
    </alternativeName>
</protein>
<evidence type="ECO:0000256" key="7">
    <source>
        <dbReference type="PIRSR" id="PIRSR029256-1"/>
    </source>
</evidence>